<feature type="compositionally biased region" description="Basic and acidic residues" evidence="7">
    <location>
        <begin position="1334"/>
        <end position="1345"/>
    </location>
</feature>
<dbReference type="PANTHER" id="PTHR22928:SF3">
    <property type="entry name" value="TELOMERE-ASSOCIATED PROTEIN RIF1"/>
    <property type="match status" value="1"/>
</dbReference>
<keyword evidence="11" id="KW-1185">Reference proteome</keyword>
<reference evidence="10" key="1">
    <citation type="submission" date="2020-06" db="EMBL/GenBank/DDBJ databases">
        <title>Draft genome sequences of strains closely related to Aspergillus parafelis and Aspergillus hiratsukae.</title>
        <authorList>
            <person name="Dos Santos R.A.C."/>
            <person name="Rivero-Menendez O."/>
            <person name="Steenwyk J.L."/>
            <person name="Mead M.E."/>
            <person name="Goldman G.H."/>
            <person name="Alastruey-Izquierdo A."/>
            <person name="Rokas A."/>
        </authorList>
    </citation>
    <scope>NUCLEOTIDE SEQUENCE</scope>
    <source>
        <strain evidence="9">CNM-CM5623</strain>
        <strain evidence="10">CNM-CM7691</strain>
    </source>
</reference>
<dbReference type="GO" id="GO:0000723">
    <property type="term" value="P:telomere maintenance"/>
    <property type="evidence" value="ECO:0007669"/>
    <property type="project" value="TreeGrafter"/>
</dbReference>
<evidence type="ECO:0000256" key="1">
    <source>
        <dbReference type="ARBA" id="ARBA00004123"/>
    </source>
</evidence>
<evidence type="ECO:0000259" key="8">
    <source>
        <dbReference type="Pfam" id="PF12231"/>
    </source>
</evidence>
<evidence type="ECO:0000313" key="11">
    <source>
        <dbReference type="Proteomes" id="UP000641853"/>
    </source>
</evidence>
<feature type="region of interest" description="Disordered" evidence="7">
    <location>
        <begin position="1198"/>
        <end position="1217"/>
    </location>
</feature>
<feature type="region of interest" description="Disordered" evidence="7">
    <location>
        <begin position="1227"/>
        <end position="1247"/>
    </location>
</feature>
<accession>A0A8H6R089</accession>
<dbReference type="PANTHER" id="PTHR22928">
    <property type="entry name" value="TELOMERE-ASSOCIATED PROTEIN RIF1"/>
    <property type="match status" value="1"/>
</dbReference>
<dbReference type="Pfam" id="PF12231">
    <property type="entry name" value="Rif1_N"/>
    <property type="match status" value="1"/>
</dbReference>
<dbReference type="EMBL" id="JACBAE010001205">
    <property type="protein sequence ID" value="KAF7170715.1"/>
    <property type="molecule type" value="Genomic_DNA"/>
</dbReference>
<evidence type="ECO:0000313" key="9">
    <source>
        <dbReference type="EMBL" id="KAF7170715.1"/>
    </source>
</evidence>
<evidence type="ECO:0000256" key="7">
    <source>
        <dbReference type="SAM" id="MobiDB-lite"/>
    </source>
</evidence>
<dbReference type="GO" id="GO:0140445">
    <property type="term" value="C:chromosome, telomeric repeat region"/>
    <property type="evidence" value="ECO:0007669"/>
    <property type="project" value="TreeGrafter"/>
</dbReference>
<dbReference type="InterPro" id="IPR022031">
    <property type="entry name" value="Rif1_N"/>
</dbReference>
<comment type="caution">
    <text evidence="10">The sequence shown here is derived from an EMBL/GenBank/DDBJ whole genome shotgun (WGS) entry which is preliminary data.</text>
</comment>
<protein>
    <recommendedName>
        <fullName evidence="8">Telomere-associated protein Rif1 N-terminal domain-containing protein</fullName>
    </recommendedName>
</protein>
<dbReference type="Proteomes" id="UP000641853">
    <property type="component" value="Unassembled WGS sequence"/>
</dbReference>
<dbReference type="GO" id="GO:0005634">
    <property type="term" value="C:nucleus"/>
    <property type="evidence" value="ECO:0007669"/>
    <property type="project" value="UniProtKB-SubCell"/>
</dbReference>
<evidence type="ECO:0000256" key="4">
    <source>
        <dbReference type="ARBA" id="ARBA00022895"/>
    </source>
</evidence>
<organism evidence="10 11">
    <name type="scientific">Aspergillus felis</name>
    <dbReference type="NCBI Taxonomy" id="1287682"/>
    <lineage>
        <taxon>Eukaryota</taxon>
        <taxon>Fungi</taxon>
        <taxon>Dikarya</taxon>
        <taxon>Ascomycota</taxon>
        <taxon>Pezizomycotina</taxon>
        <taxon>Eurotiomycetes</taxon>
        <taxon>Eurotiomycetidae</taxon>
        <taxon>Eurotiales</taxon>
        <taxon>Aspergillaceae</taxon>
        <taxon>Aspergillus</taxon>
        <taxon>Aspergillus subgen. Fumigati</taxon>
    </lineage>
</organism>
<feature type="region of interest" description="Disordered" evidence="7">
    <location>
        <begin position="1134"/>
        <end position="1166"/>
    </location>
</feature>
<comment type="subcellular location">
    <subcellularLocation>
        <location evidence="2">Chromosome</location>
        <location evidence="2">Telomere</location>
    </subcellularLocation>
    <subcellularLocation>
        <location evidence="1">Nucleus</location>
    </subcellularLocation>
</comment>
<feature type="compositionally biased region" description="Polar residues" evidence="7">
    <location>
        <begin position="1412"/>
        <end position="1423"/>
    </location>
</feature>
<feature type="compositionally biased region" description="Polar residues" evidence="7">
    <location>
        <begin position="1233"/>
        <end position="1247"/>
    </location>
</feature>
<feature type="compositionally biased region" description="Polar residues" evidence="7">
    <location>
        <begin position="1317"/>
        <end position="1329"/>
    </location>
</feature>
<evidence type="ECO:0000256" key="6">
    <source>
        <dbReference type="ARBA" id="ARBA00023306"/>
    </source>
</evidence>
<feature type="region of interest" description="Disordered" evidence="7">
    <location>
        <begin position="1410"/>
        <end position="1715"/>
    </location>
</feature>
<keyword evidence="4" id="KW-0779">Telomere</keyword>
<evidence type="ECO:0000256" key="5">
    <source>
        <dbReference type="ARBA" id="ARBA00023242"/>
    </source>
</evidence>
<feature type="compositionally biased region" description="Polar residues" evidence="7">
    <location>
        <begin position="1203"/>
        <end position="1216"/>
    </location>
</feature>
<keyword evidence="3" id="KW-0158">Chromosome</keyword>
<keyword evidence="6" id="KW-0131">Cell cycle</keyword>
<dbReference type="Proteomes" id="UP000654922">
    <property type="component" value="Unassembled WGS sequence"/>
</dbReference>
<feature type="compositionally biased region" description="Basic and acidic residues" evidence="7">
    <location>
        <begin position="1625"/>
        <end position="1640"/>
    </location>
</feature>
<gene>
    <name evidence="9" type="ORF">CNMCM5623_003281</name>
    <name evidence="10" type="ORF">CNMCM7691_001506</name>
</gene>
<feature type="compositionally biased region" description="Low complexity" evidence="7">
    <location>
        <begin position="1510"/>
        <end position="1524"/>
    </location>
</feature>
<proteinExistence type="predicted"/>
<feature type="compositionally biased region" description="Polar residues" evidence="7">
    <location>
        <begin position="1656"/>
        <end position="1691"/>
    </location>
</feature>
<feature type="region of interest" description="Disordered" evidence="7">
    <location>
        <begin position="1262"/>
        <end position="1386"/>
    </location>
</feature>
<keyword evidence="5" id="KW-0539">Nucleus</keyword>
<dbReference type="EMBL" id="JACBAG010001791">
    <property type="protein sequence ID" value="KAF7182118.1"/>
    <property type="molecule type" value="Genomic_DNA"/>
</dbReference>
<evidence type="ECO:0000256" key="3">
    <source>
        <dbReference type="ARBA" id="ARBA00022454"/>
    </source>
</evidence>
<name>A0A8H6R089_9EURO</name>
<feature type="domain" description="Telomere-associated protein Rif1 N-terminal" evidence="8">
    <location>
        <begin position="135"/>
        <end position="508"/>
    </location>
</feature>
<sequence>MVEVLGPLSARPPTPPRTGSRILSENDRTEDSPIVVQTPIDSPFAADSSVGAPSTRQSKRVNFSPWTKYIKPPSFTNSTIRLKSELKELPPSNECKPTKSILKTTSAHPPIDTTDVAPCTPESFAMMLESITQQLAGESISSRLDAYMQFFGALRAYEGLPSEQEIGQKLGLITQFIQRDLSTDLGDGVPLGTNLVIQALKLAAALSWNIEIAVQLSDEFKVFLVEHSINALDSAKAPKSVLTHYMSILSTQNFHSKIMTNARIIRLLTVLEDITSRVNGNAIVFQRLSIYQRLLTQSKSIFVSQAGLWVEHLISGLLHHVKDTRIKAISLGFQTSMICGPNPNLSKSIRDLFDRPLDNGRKLVSEICERMSRMMANVESGVHVPQVWSIIVLLLRSKRLSIDQWEHFKEWVLVLQRCFNCSESSVKAQAILGWNRFVYVVSPSDTTSRSMLRMLSKPIMSQFERKKQERHGSQPGQLALCSYHNLLYYAFRPSATFQHLDVVWEEYVTGPSNVFASLPHLNDRFCHALSNLLWSTQAKIWTENKVNESTKLEPEELPSIDCRWVRSRITIILNVFEALLRTSLWADDLDKSNIAAAWVSLSQALSYASSKEITPSPESMQAVASVLGLLQRLWNAGPSSLNALGNNSVDVFFDRFRFLSTTMIFSLGGIPFTEKLLLKTANETFQAANTPTHHPLRANTNLDSPILHLLRFISDVTGVAEPTPSYLRLVDGTLEAACKSRTSRGSRLELLQQCARLYPNDAEFDFGIQNFAQTVWNSTAQLAAESLRSFPLESARERDGSVIRDYESVVKILSTGLKFSTIFPTWNQLLDALVRVMRTEKGDRAIASMALEPLAECMMTIGARNTYLPLSSLFTQSLSIPYCHQSDSATKEGEAVTSVSKEDVFFPHRLVQLVNRTLQESYSTFDPSKTSGVADFIESLTSFLGSGILAFRRKLLENLQGSLALWLRDEARKLNIESGVESRILTACRALSSAVINILQSSSPHDASCLHRFEFIIGAGLQSSHTSIAKRFLEFWNSTFGSQKALKYPEVISRALAKLLQLQSVHRAGNTQGGVRTNSVSPEGSLEPVDMSIKSRISYILDDTFEHSRSPSFHSSPVTNEREVTALPLSRNPDVIRRQPAPPFKDRHVGSTIGIESDPFTTGSKVSNKPNDVFSIIDSIRSSSPPVQTPRELGFMTPPHARQLSNPDMSTHSPRTPTFPVVAAENEDGFFGSSPTPGTRGRTQVVGSTIPSSLATEVMDSRMDIDPPSSPPGIRSLSPNSRNKSVPSDRPQMPAGAENENMSLREKENIRAVPPQEKTTVNNDTSEYTSLGKGKHDEPGQSEKPLKRRLRSSTGKQPIVEAPAILEPAQPIARQETESVPEPLDNVKAGFSESVHVPESAPKIGQEIMEGNLNQEETLTNPSCIADSFSDDMETQVASQLEQDLEYAGNMNEESKSEAPSKPPKQQATRKRKRDAKEADAAETPSTRERRRSSRLSSTKTPSAVEVQESMSSRATRSMTTASSQNPKSSPAESVAKRRKRQSKGEGEIPASVISEALEPAKEQGTSQEQIASSHDPVDVSGTTEISPQKRRSSRLGGHAAPTIAEESPSRRQSPRTARSRRQTKSKELLSESSSLRKMEASTTDSVTETPAAETPDQNLTHTQGLTQETSAHGSNLPETITSDASVQPSTGGSGDTEMVEADSAAAPDPTDEHAQVDAAQTNADVNDHDPEDKIMISHSVQTGTLVGQEGVISSLRRVLDDVKSITLNLSGLKEIDDLLFDIRVEMHEALRRHAG</sequence>
<feature type="compositionally biased region" description="Polar residues" evidence="7">
    <location>
        <begin position="1277"/>
        <end position="1286"/>
    </location>
</feature>
<evidence type="ECO:0000256" key="2">
    <source>
        <dbReference type="ARBA" id="ARBA00004574"/>
    </source>
</evidence>
<feature type="compositionally biased region" description="Polar residues" evidence="7">
    <location>
        <begin position="1564"/>
        <end position="1573"/>
    </location>
</feature>
<evidence type="ECO:0000313" key="10">
    <source>
        <dbReference type="EMBL" id="KAF7182118.1"/>
    </source>
</evidence>
<feature type="region of interest" description="Disordered" evidence="7">
    <location>
        <begin position="1"/>
        <end position="57"/>
    </location>
</feature>
<dbReference type="OrthoDB" id="5399929at2759"/>